<organism evidence="2 3">
    <name type="scientific">Desulfacinum infernum DSM 9756</name>
    <dbReference type="NCBI Taxonomy" id="1121391"/>
    <lineage>
        <taxon>Bacteria</taxon>
        <taxon>Pseudomonadati</taxon>
        <taxon>Thermodesulfobacteriota</taxon>
        <taxon>Syntrophobacteria</taxon>
        <taxon>Syntrophobacterales</taxon>
        <taxon>Syntrophobacteraceae</taxon>
        <taxon>Desulfacinum</taxon>
    </lineage>
</organism>
<evidence type="ECO:0000313" key="2">
    <source>
        <dbReference type="EMBL" id="SHF58570.1"/>
    </source>
</evidence>
<evidence type="ECO:0000313" key="3">
    <source>
        <dbReference type="Proteomes" id="UP000184076"/>
    </source>
</evidence>
<feature type="region of interest" description="Disordered" evidence="1">
    <location>
        <begin position="176"/>
        <end position="224"/>
    </location>
</feature>
<feature type="region of interest" description="Disordered" evidence="1">
    <location>
        <begin position="102"/>
        <end position="124"/>
    </location>
</feature>
<protein>
    <submittedName>
        <fullName evidence="2">Uncharacterized protein</fullName>
    </submittedName>
</protein>
<feature type="region of interest" description="Disordered" evidence="1">
    <location>
        <begin position="56"/>
        <end position="88"/>
    </location>
</feature>
<proteinExistence type="predicted"/>
<accession>A0A1M5CUZ4</accession>
<name>A0A1M5CUZ4_9BACT</name>
<feature type="compositionally biased region" description="Basic residues" evidence="1">
    <location>
        <begin position="73"/>
        <end position="85"/>
    </location>
</feature>
<keyword evidence="3" id="KW-1185">Reference proteome</keyword>
<sequence length="258" mass="28404">MSPFRAGAAGIRAAATLADWKKRKIRWFTNLQQPVLCGPLLYHLLFWVELGGAPRGPKKTHGSVRDLSAPGRVSKRNASRRKPGKNFRLPGFRLTGWTLRTRGRPTRARGPKSLPGSMTGKCKKNVAPVKSVPRPLLTANAAPFDTLDVLPARPGRRSLRGCGGERKKIQRIKNMAPGSRGRARRQRASHQGSGVFAPCIPSGRRGRPRRTPRRRGSAGFGFPFSGTKIALRGAGDCPPKGLFYVEPSEREKDWKEMS</sequence>
<evidence type="ECO:0000256" key="1">
    <source>
        <dbReference type="SAM" id="MobiDB-lite"/>
    </source>
</evidence>
<dbReference type="STRING" id="1121391.SAMN02745206_02290"/>
<feature type="compositionally biased region" description="Basic residues" evidence="1">
    <location>
        <begin position="204"/>
        <end position="216"/>
    </location>
</feature>
<dbReference type="EMBL" id="FQVB01000021">
    <property type="protein sequence ID" value="SHF58570.1"/>
    <property type="molecule type" value="Genomic_DNA"/>
</dbReference>
<dbReference type="Proteomes" id="UP000184076">
    <property type="component" value="Unassembled WGS sequence"/>
</dbReference>
<reference evidence="3" key="1">
    <citation type="submission" date="2016-11" db="EMBL/GenBank/DDBJ databases">
        <authorList>
            <person name="Varghese N."/>
            <person name="Submissions S."/>
        </authorList>
    </citation>
    <scope>NUCLEOTIDE SEQUENCE [LARGE SCALE GENOMIC DNA]</scope>
    <source>
        <strain evidence="3">DSM 9756</strain>
    </source>
</reference>
<dbReference type="AlphaFoldDB" id="A0A1M5CUZ4"/>
<gene>
    <name evidence="2" type="ORF">SAMN02745206_02290</name>
</gene>